<evidence type="ECO:0000313" key="5">
    <source>
        <dbReference type="Proteomes" id="UP000230027"/>
    </source>
</evidence>
<evidence type="ECO:0000256" key="1">
    <source>
        <dbReference type="ARBA" id="ARBA00022692"/>
    </source>
</evidence>
<feature type="non-terminal residue" evidence="4">
    <location>
        <position position="1"/>
    </location>
</feature>
<gene>
    <name evidence="4" type="ORF">COY14_02150</name>
</gene>
<dbReference type="PANTHER" id="PTHR48090:SF3">
    <property type="entry name" value="UNDECAPRENYL-PHOSPHATE 4-DEOXY-4-FORMAMIDO-L-ARABINOSE TRANSFERASE"/>
    <property type="match status" value="1"/>
</dbReference>
<dbReference type="EMBL" id="PFOD01000046">
    <property type="protein sequence ID" value="PIZ65520.1"/>
    <property type="molecule type" value="Genomic_DNA"/>
</dbReference>
<evidence type="ECO:0000313" key="4">
    <source>
        <dbReference type="EMBL" id="PIZ65520.1"/>
    </source>
</evidence>
<keyword evidence="1" id="KW-0812">Transmembrane</keyword>
<comment type="caution">
    <text evidence="4">The sequence shown here is derived from an EMBL/GenBank/DDBJ whole genome shotgun (WGS) entry which is preliminary data.</text>
</comment>
<dbReference type="PANTHER" id="PTHR48090">
    <property type="entry name" value="UNDECAPRENYL-PHOSPHATE 4-DEOXY-4-FORMAMIDO-L-ARABINOSE TRANSFERASE-RELATED"/>
    <property type="match status" value="1"/>
</dbReference>
<evidence type="ECO:0000256" key="2">
    <source>
        <dbReference type="ARBA" id="ARBA00022989"/>
    </source>
</evidence>
<organism evidence="4 5">
    <name type="scientific">Candidatus Roizmanbacteria bacterium CG_4_10_14_0_2_um_filter_36_9</name>
    <dbReference type="NCBI Taxonomy" id="1974823"/>
    <lineage>
        <taxon>Bacteria</taxon>
        <taxon>Candidatus Roizmaniibacteriota</taxon>
    </lineage>
</organism>
<dbReference type="GO" id="GO:0099621">
    <property type="term" value="F:undecaprenyl-phosphate 4-deoxy-4-formamido-L-arabinose transferase activity"/>
    <property type="evidence" value="ECO:0007669"/>
    <property type="project" value="TreeGrafter"/>
</dbReference>
<dbReference type="GO" id="GO:0005886">
    <property type="term" value="C:plasma membrane"/>
    <property type="evidence" value="ECO:0007669"/>
    <property type="project" value="TreeGrafter"/>
</dbReference>
<sequence>DLDKFIQHITANDFIIGYRSKRADNIKRIVISKVYNYIVSLLFGLKITDIDCAFKLMKKSSIQKLGRLPNSFFISTALLVKAISSEVIIKELSVKHLPRTKGSSTVTLAQVIRTMKDLAVIYTQLTLNQFFTNFYLLINKFSTEKKYE</sequence>
<accession>A0A2M7U4D6</accession>
<dbReference type="AlphaFoldDB" id="A0A2M7U4D6"/>
<dbReference type="InterPro" id="IPR050256">
    <property type="entry name" value="Glycosyltransferase_2"/>
</dbReference>
<dbReference type="SUPFAM" id="SSF53448">
    <property type="entry name" value="Nucleotide-diphospho-sugar transferases"/>
    <property type="match status" value="1"/>
</dbReference>
<dbReference type="Proteomes" id="UP000230027">
    <property type="component" value="Unassembled WGS sequence"/>
</dbReference>
<evidence type="ECO:0000256" key="3">
    <source>
        <dbReference type="ARBA" id="ARBA00023136"/>
    </source>
</evidence>
<dbReference type="InterPro" id="IPR029044">
    <property type="entry name" value="Nucleotide-diphossugar_trans"/>
</dbReference>
<protein>
    <submittedName>
        <fullName evidence="4">Uncharacterized protein</fullName>
    </submittedName>
</protein>
<proteinExistence type="predicted"/>
<name>A0A2M7U4D6_9BACT</name>
<keyword evidence="2" id="KW-1133">Transmembrane helix</keyword>
<reference evidence="5" key="1">
    <citation type="submission" date="2017-09" db="EMBL/GenBank/DDBJ databases">
        <title>Depth-based differentiation of microbial function through sediment-hosted aquifers and enrichment of novel symbionts in the deep terrestrial subsurface.</title>
        <authorList>
            <person name="Probst A.J."/>
            <person name="Ladd B."/>
            <person name="Jarett J.K."/>
            <person name="Geller-Mcgrath D.E."/>
            <person name="Sieber C.M.K."/>
            <person name="Emerson J.B."/>
            <person name="Anantharaman K."/>
            <person name="Thomas B.C."/>
            <person name="Malmstrom R."/>
            <person name="Stieglmeier M."/>
            <person name="Klingl A."/>
            <person name="Woyke T."/>
            <person name="Ryan C.M."/>
            <person name="Banfield J.F."/>
        </authorList>
    </citation>
    <scope>NUCLEOTIDE SEQUENCE [LARGE SCALE GENOMIC DNA]</scope>
</reference>
<keyword evidence="3" id="KW-0472">Membrane</keyword>